<organism evidence="1 2">
    <name type="scientific">Monilinia vaccinii-corymbosi</name>
    <dbReference type="NCBI Taxonomy" id="61207"/>
    <lineage>
        <taxon>Eukaryota</taxon>
        <taxon>Fungi</taxon>
        <taxon>Dikarya</taxon>
        <taxon>Ascomycota</taxon>
        <taxon>Pezizomycotina</taxon>
        <taxon>Leotiomycetes</taxon>
        <taxon>Helotiales</taxon>
        <taxon>Sclerotiniaceae</taxon>
        <taxon>Monilinia</taxon>
    </lineage>
</organism>
<sequence length="10" mass="1236">MQLIDLTFRV</sequence>
<evidence type="ECO:0000313" key="1">
    <source>
        <dbReference type="EMBL" id="QSZ30501.1"/>
    </source>
</evidence>
<reference evidence="1" key="1">
    <citation type="submission" date="2020-10" db="EMBL/GenBank/DDBJ databases">
        <title>Genome Sequence of Monilinia vaccinii-corymbosi Sheds Light on Mummy Berry Disease Infection of Blueberry and Mating Type.</title>
        <authorList>
            <person name="Yow A.G."/>
            <person name="Zhang Y."/>
            <person name="Bansal K."/>
            <person name="Eacker S.M."/>
            <person name="Sullivan S."/>
            <person name="Liachko I."/>
            <person name="Cubeta M.A."/>
            <person name="Rollins J.A."/>
            <person name="Ashrafi H."/>
        </authorList>
    </citation>
    <scope>NUCLEOTIDE SEQUENCE</scope>
    <source>
        <strain evidence="1">RL-1</strain>
    </source>
</reference>
<keyword evidence="2" id="KW-1185">Reference proteome</keyword>
<name>A0A8A3P5R2_9HELO</name>
<protein>
    <submittedName>
        <fullName evidence="1">Uncharacterized protein</fullName>
    </submittedName>
</protein>
<evidence type="ECO:0000313" key="2">
    <source>
        <dbReference type="Proteomes" id="UP000672032"/>
    </source>
</evidence>
<gene>
    <name evidence="1" type="ORF">DSL72_000055</name>
</gene>
<accession>A0A8A3P5R2</accession>
<proteinExistence type="predicted"/>
<dbReference type="EMBL" id="CP063406">
    <property type="protein sequence ID" value="QSZ30501.1"/>
    <property type="molecule type" value="Genomic_DNA"/>
</dbReference>
<dbReference type="Proteomes" id="UP000672032">
    <property type="component" value="Chromosome 2"/>
</dbReference>